<organism evidence="8 9">
    <name type="scientific">Geochorda subterranea</name>
    <dbReference type="NCBI Taxonomy" id="3109564"/>
    <lineage>
        <taxon>Bacteria</taxon>
        <taxon>Bacillati</taxon>
        <taxon>Bacillota</taxon>
        <taxon>Limnochordia</taxon>
        <taxon>Limnochordales</taxon>
        <taxon>Geochordaceae</taxon>
        <taxon>Geochorda</taxon>
    </lineage>
</organism>
<dbReference type="PANTHER" id="PTHR34583">
    <property type="entry name" value="ANTIPORTER SUBUNIT MNHC2-RELATED"/>
    <property type="match status" value="1"/>
</dbReference>
<keyword evidence="9" id="KW-1185">Reference proteome</keyword>
<dbReference type="RefSeq" id="WP_324669994.1">
    <property type="nucleotide sequence ID" value="NZ_CP141614.1"/>
</dbReference>
<feature type="transmembrane region" description="Helical" evidence="7">
    <location>
        <begin position="28"/>
        <end position="49"/>
    </location>
</feature>
<feature type="transmembrane region" description="Helical" evidence="7">
    <location>
        <begin position="6"/>
        <end position="21"/>
    </location>
</feature>
<dbReference type="NCBIfam" id="NF006372">
    <property type="entry name" value="PRK08600.1"/>
    <property type="match status" value="1"/>
</dbReference>
<comment type="similarity">
    <text evidence="2">Belongs to the CPA3 antiporters (TC 2.A.63) subunit C family.</text>
</comment>
<accession>A0ABZ1BSQ1</accession>
<evidence type="ECO:0000256" key="5">
    <source>
        <dbReference type="ARBA" id="ARBA00022989"/>
    </source>
</evidence>
<sequence length="113" mass="12036">MEYLMAGVIGLLFAVGLYHMLSRSLLRVVVGTVLMSHGSLLMLITSGALKRGAAPVLTGEAAYTDPLPQALILTAIVIGFATTALILTLALRAYQERGSDDLEALREGDHGRR</sequence>
<proteinExistence type="inferred from homology"/>
<gene>
    <name evidence="8" type="ORF">VLY81_05345</name>
</gene>
<comment type="subcellular location">
    <subcellularLocation>
        <location evidence="1">Cell membrane</location>
        <topology evidence="1">Multi-pass membrane protein</topology>
    </subcellularLocation>
</comment>
<evidence type="ECO:0000256" key="3">
    <source>
        <dbReference type="ARBA" id="ARBA00022475"/>
    </source>
</evidence>
<feature type="transmembrane region" description="Helical" evidence="7">
    <location>
        <begin position="69"/>
        <end position="91"/>
    </location>
</feature>
<protein>
    <submittedName>
        <fullName evidence="8">Na(+)/H(+) antiporter subunit C</fullName>
    </submittedName>
</protein>
<evidence type="ECO:0000256" key="7">
    <source>
        <dbReference type="SAM" id="Phobius"/>
    </source>
</evidence>
<dbReference type="InterPro" id="IPR039428">
    <property type="entry name" value="NUOK/Mnh_C1-like"/>
</dbReference>
<evidence type="ECO:0000256" key="4">
    <source>
        <dbReference type="ARBA" id="ARBA00022692"/>
    </source>
</evidence>
<dbReference type="EMBL" id="CP141614">
    <property type="protein sequence ID" value="WRP15588.1"/>
    <property type="molecule type" value="Genomic_DNA"/>
</dbReference>
<evidence type="ECO:0000256" key="6">
    <source>
        <dbReference type="ARBA" id="ARBA00023136"/>
    </source>
</evidence>
<dbReference type="Proteomes" id="UP001333102">
    <property type="component" value="Chromosome"/>
</dbReference>
<keyword evidence="3" id="KW-1003">Cell membrane</keyword>
<evidence type="ECO:0000256" key="1">
    <source>
        <dbReference type="ARBA" id="ARBA00004651"/>
    </source>
</evidence>
<dbReference type="PANTHER" id="PTHR34583:SF2">
    <property type="entry name" value="ANTIPORTER SUBUNIT MNHC2-RELATED"/>
    <property type="match status" value="1"/>
</dbReference>
<keyword evidence="4 7" id="KW-0812">Transmembrane</keyword>
<keyword evidence="5 7" id="KW-1133">Transmembrane helix</keyword>
<evidence type="ECO:0000313" key="8">
    <source>
        <dbReference type="EMBL" id="WRP15588.1"/>
    </source>
</evidence>
<evidence type="ECO:0000256" key="2">
    <source>
        <dbReference type="ARBA" id="ARBA00010388"/>
    </source>
</evidence>
<evidence type="ECO:0000313" key="9">
    <source>
        <dbReference type="Proteomes" id="UP001333102"/>
    </source>
</evidence>
<name>A0ABZ1BSQ1_9FIRM</name>
<reference evidence="9" key="1">
    <citation type="submission" date="2023-12" db="EMBL/GenBank/DDBJ databases">
        <title>Novel isolates from deep terrestrial aquifers shed light on the physiology and ecology of the class Limnochordia.</title>
        <authorList>
            <person name="Karnachuk O.V."/>
            <person name="Lukina A.P."/>
            <person name="Avakyan M.R."/>
            <person name="Kadnikov V."/>
            <person name="Begmatov S."/>
            <person name="Beletsky A.V."/>
            <person name="Mardanov A.V."/>
            <person name="Ravin N.V."/>
        </authorList>
    </citation>
    <scope>NUCLEOTIDE SEQUENCE [LARGE SCALE GENOMIC DNA]</scope>
    <source>
        <strain evidence="9">LN</strain>
    </source>
</reference>
<keyword evidence="6 7" id="KW-0472">Membrane</keyword>
<dbReference type="Gene3D" id="1.10.287.3510">
    <property type="match status" value="1"/>
</dbReference>
<dbReference type="InterPro" id="IPR050601">
    <property type="entry name" value="CPA3_antiporter_subunitC"/>
</dbReference>
<dbReference type="Pfam" id="PF00420">
    <property type="entry name" value="Oxidored_q2"/>
    <property type="match status" value="1"/>
</dbReference>